<accession>A0A151XFS8</accession>
<reference evidence="2 3" key="1">
    <citation type="submission" date="2015-09" db="EMBL/GenBank/DDBJ databases">
        <title>Trachymyrmex zeteki WGS genome.</title>
        <authorList>
            <person name="Nygaard S."/>
            <person name="Hu H."/>
            <person name="Boomsma J."/>
            <person name="Zhang G."/>
        </authorList>
    </citation>
    <scope>NUCLEOTIDE SEQUENCE [LARGE SCALE GENOMIC DNA]</scope>
    <source>
        <strain evidence="2">Tzet28-1</strain>
        <tissue evidence="2">Whole body</tissue>
    </source>
</reference>
<keyword evidence="1" id="KW-0472">Membrane</keyword>
<evidence type="ECO:0000313" key="3">
    <source>
        <dbReference type="Proteomes" id="UP000075809"/>
    </source>
</evidence>
<dbReference type="Proteomes" id="UP000075809">
    <property type="component" value="Unassembled WGS sequence"/>
</dbReference>
<dbReference type="EMBL" id="KQ982184">
    <property type="protein sequence ID" value="KYQ59138.1"/>
    <property type="molecule type" value="Genomic_DNA"/>
</dbReference>
<keyword evidence="1" id="KW-0812">Transmembrane</keyword>
<organism evidence="2 3">
    <name type="scientific">Mycetomoellerius zeteki</name>
    <dbReference type="NCBI Taxonomy" id="64791"/>
    <lineage>
        <taxon>Eukaryota</taxon>
        <taxon>Metazoa</taxon>
        <taxon>Ecdysozoa</taxon>
        <taxon>Arthropoda</taxon>
        <taxon>Hexapoda</taxon>
        <taxon>Insecta</taxon>
        <taxon>Pterygota</taxon>
        <taxon>Neoptera</taxon>
        <taxon>Endopterygota</taxon>
        <taxon>Hymenoptera</taxon>
        <taxon>Apocrita</taxon>
        <taxon>Aculeata</taxon>
        <taxon>Formicoidea</taxon>
        <taxon>Formicidae</taxon>
        <taxon>Myrmicinae</taxon>
        <taxon>Mycetomoellerius</taxon>
    </lineage>
</organism>
<sequence>MTETLERALAPLLTFGSFCDLDMFEELKMCLHDLAIIDEPLEALGTLKEYQKLNNWIIRIIIGLIVYVFFNST</sequence>
<keyword evidence="3" id="KW-1185">Reference proteome</keyword>
<evidence type="ECO:0000256" key="1">
    <source>
        <dbReference type="SAM" id="Phobius"/>
    </source>
</evidence>
<dbReference type="AlphaFoldDB" id="A0A151XFS8"/>
<evidence type="ECO:0000313" key="2">
    <source>
        <dbReference type="EMBL" id="KYQ59138.1"/>
    </source>
</evidence>
<proteinExistence type="predicted"/>
<protein>
    <submittedName>
        <fullName evidence="2">Uncharacterized protein</fullName>
    </submittedName>
</protein>
<keyword evidence="1" id="KW-1133">Transmembrane helix</keyword>
<feature type="transmembrane region" description="Helical" evidence="1">
    <location>
        <begin position="53"/>
        <end position="70"/>
    </location>
</feature>
<name>A0A151XFS8_9HYME</name>
<gene>
    <name evidence="2" type="ORF">ALC60_01847</name>
</gene>